<dbReference type="AlphaFoldDB" id="U3A2E1"/>
<gene>
    <name evidence="2" type="ORF">VPR01S_10_00310</name>
</gene>
<dbReference type="RefSeq" id="WP_021705806.1">
    <property type="nucleotide sequence ID" value="NZ_BATJ01000010.1"/>
</dbReference>
<dbReference type="Pfam" id="PF11153">
    <property type="entry name" value="DUF2931"/>
    <property type="match status" value="1"/>
</dbReference>
<dbReference type="Proteomes" id="UP000016570">
    <property type="component" value="Unassembled WGS sequence"/>
</dbReference>
<feature type="chain" id="PRO_5004638904" description="DUF2931 family protein" evidence="1">
    <location>
        <begin position="20"/>
        <end position="241"/>
    </location>
</feature>
<proteinExistence type="predicted"/>
<dbReference type="STRING" id="1219065.VPR01S_10_00310"/>
<keyword evidence="3" id="KW-1185">Reference proteome</keyword>
<dbReference type="InterPro" id="IPR021326">
    <property type="entry name" value="DUF2931"/>
</dbReference>
<organism evidence="2 3">
    <name type="scientific">Vibrio proteolyticus NBRC 13287</name>
    <dbReference type="NCBI Taxonomy" id="1219065"/>
    <lineage>
        <taxon>Bacteria</taxon>
        <taxon>Pseudomonadati</taxon>
        <taxon>Pseudomonadota</taxon>
        <taxon>Gammaproteobacteria</taxon>
        <taxon>Vibrionales</taxon>
        <taxon>Vibrionaceae</taxon>
        <taxon>Vibrio</taxon>
    </lineage>
</organism>
<accession>U3A2E1</accession>
<comment type="caution">
    <text evidence="2">The sequence shown here is derived from an EMBL/GenBank/DDBJ whole genome shotgun (WGS) entry which is preliminary data.</text>
</comment>
<feature type="signal peptide" evidence="1">
    <location>
        <begin position="1"/>
        <end position="19"/>
    </location>
</feature>
<reference evidence="2 3" key="1">
    <citation type="submission" date="2013-09" db="EMBL/GenBank/DDBJ databases">
        <title>Whole genome shotgun sequence of Vibrio proteolyticus NBRC 13287.</title>
        <authorList>
            <person name="Isaki S."/>
            <person name="Hosoyama A."/>
            <person name="Numata M."/>
            <person name="Hashimoto M."/>
            <person name="Hosoyama Y."/>
            <person name="Tsuchikane K."/>
            <person name="Noguchi M."/>
            <person name="Hirakata S."/>
            <person name="Ichikawa N."/>
            <person name="Ohji S."/>
            <person name="Yamazoe A."/>
            <person name="Fujita N."/>
        </authorList>
    </citation>
    <scope>NUCLEOTIDE SEQUENCE [LARGE SCALE GENOMIC DNA]</scope>
    <source>
        <strain evidence="2 3">NBRC 13287</strain>
    </source>
</reference>
<protein>
    <recommendedName>
        <fullName evidence="4">DUF2931 family protein</fullName>
    </recommendedName>
</protein>
<name>U3A2E1_VIBPR</name>
<evidence type="ECO:0000313" key="2">
    <source>
        <dbReference type="EMBL" id="GAD67835.1"/>
    </source>
</evidence>
<dbReference type="eggNOG" id="ENOG502ZTMN">
    <property type="taxonomic scope" value="Bacteria"/>
</dbReference>
<evidence type="ECO:0000313" key="3">
    <source>
        <dbReference type="Proteomes" id="UP000016570"/>
    </source>
</evidence>
<sequence length="241" mass="27466">MIRIIILVFNLCQFSPAFAFVSASTLPEDLLAWRIGIASPSFYPAHLTKGYGVNESENWTSLLHNETPGATLSATSLKGVRSLDPDYDGFGLYIGTGVNYIRQVAETNHLPDTVYLYWVSLFNQRFFVTKFELTDDIKQRMMVLTTSPYNAKRTCYQSDLIFGLLPNGHAKVWIAGCNRFSYLTELEPAAENSKDTDGRNAESYRSSWTFERIQKRADEEKVSLTPIPWDKVNKTYTFKPR</sequence>
<evidence type="ECO:0008006" key="4">
    <source>
        <dbReference type="Google" id="ProtNLM"/>
    </source>
</evidence>
<keyword evidence="1" id="KW-0732">Signal</keyword>
<evidence type="ECO:0000256" key="1">
    <source>
        <dbReference type="SAM" id="SignalP"/>
    </source>
</evidence>
<dbReference type="EMBL" id="BATJ01000010">
    <property type="protein sequence ID" value="GAD67835.1"/>
    <property type="molecule type" value="Genomic_DNA"/>
</dbReference>